<dbReference type="KEGG" id="thal:A1OE_1310"/>
<keyword evidence="2" id="KW-1185">Reference proteome</keyword>
<organism evidence="1 2">
    <name type="scientific">Candidatus Endolissoclinum faulkneri L2</name>
    <dbReference type="NCBI Taxonomy" id="1193729"/>
    <lineage>
        <taxon>Bacteria</taxon>
        <taxon>Pseudomonadati</taxon>
        <taxon>Pseudomonadota</taxon>
        <taxon>Alphaproteobacteria</taxon>
        <taxon>Rhodospirillales</taxon>
        <taxon>Rhodospirillaceae</taxon>
        <taxon>Candidatus Endolissoclinum</taxon>
    </lineage>
</organism>
<dbReference type="Proteomes" id="UP000010077">
    <property type="component" value="Chromosome"/>
</dbReference>
<gene>
    <name evidence="1" type="ORF">A1OE_1310</name>
</gene>
<evidence type="ECO:0000313" key="1">
    <source>
        <dbReference type="EMBL" id="AFX99483.1"/>
    </source>
</evidence>
<reference evidence="1 2" key="1">
    <citation type="journal article" date="2012" name="Proc. Natl. Acad. Sci. U.S.A.">
        <title>Genome streamlining and chemical defense in a coral reef symbiosis.</title>
        <authorList>
            <person name="Kwan J.C."/>
            <person name="Donia M.S."/>
            <person name="Han A.W."/>
            <person name="Hirose E."/>
            <person name="Haygood M.G."/>
            <person name="Schmidt E.W."/>
        </authorList>
    </citation>
    <scope>NUCLEOTIDE SEQUENCE [LARGE SCALE GENOMIC DNA]</scope>
    <source>
        <strain evidence="1 2">L2</strain>
    </source>
</reference>
<dbReference type="EMBL" id="CP003539">
    <property type="protein sequence ID" value="AFX99483.1"/>
    <property type="molecule type" value="Genomic_DNA"/>
</dbReference>
<proteinExistence type="predicted"/>
<protein>
    <submittedName>
        <fullName evidence="1">Uncharacterized protein</fullName>
    </submittedName>
</protein>
<sequence>MFLLQLLIIRNNFLFCEIKVRDSVCHFKHKSFGRTAVQFKAIIKIFLL</sequence>
<evidence type="ECO:0000313" key="2">
    <source>
        <dbReference type="Proteomes" id="UP000010077"/>
    </source>
</evidence>
<dbReference type="HOGENOM" id="CLU_3150680_0_0_5"/>
<dbReference type="AlphaFoldDB" id="K7Z5W7"/>
<name>K7Z5W7_9PROT</name>
<accession>K7Z5W7</accession>